<name>A0A382HYE7_9ZZZZ</name>
<proteinExistence type="predicted"/>
<organism evidence="1">
    <name type="scientific">marine metagenome</name>
    <dbReference type="NCBI Taxonomy" id="408172"/>
    <lineage>
        <taxon>unclassified sequences</taxon>
        <taxon>metagenomes</taxon>
        <taxon>ecological metagenomes</taxon>
    </lineage>
</organism>
<gene>
    <name evidence="1" type="ORF">METZ01_LOCUS244963</name>
</gene>
<sequence length="318" mass="35617">MENLGDFRIGEIGASQQIEITDALMALSVDLTMDMTTQMKFRVYDKDFQMFKHNYFQVRRPLSYNGFNYEVAAVTLNRAGGQHDSVDVTARSMPIQRMRRQKGYKTWGAGGSGITAAQCAKEIAEEFGLKMFIQSSPAKTAITRQQGEDVDESTWDVLRRLAGDLEYVVFESYGVLYFSSEDYLIERQPGIVVDLDAEETDPWFPYSVSFRQSDDNWKGSEFSLQVGRENGIKLRPGMTAEFKNIGLLSDRKHLITNVTWDEGNNQPVGIKGRTLKETEDTAANTGVGLGRYGAVIPLGSRSLILGMVGNDVERVQRG</sequence>
<dbReference type="SUPFAM" id="SSF69279">
    <property type="entry name" value="Phage tail proteins"/>
    <property type="match status" value="1"/>
</dbReference>
<evidence type="ECO:0000313" key="1">
    <source>
        <dbReference type="EMBL" id="SVB92109.1"/>
    </source>
</evidence>
<dbReference type="EMBL" id="UINC01063947">
    <property type="protein sequence ID" value="SVB92109.1"/>
    <property type="molecule type" value="Genomic_DNA"/>
</dbReference>
<reference evidence="1" key="1">
    <citation type="submission" date="2018-05" db="EMBL/GenBank/DDBJ databases">
        <authorList>
            <person name="Lanie J.A."/>
            <person name="Ng W.-L."/>
            <person name="Kazmierczak K.M."/>
            <person name="Andrzejewski T.M."/>
            <person name="Davidsen T.M."/>
            <person name="Wayne K.J."/>
            <person name="Tettelin H."/>
            <person name="Glass J.I."/>
            <person name="Rusch D."/>
            <person name="Podicherti R."/>
            <person name="Tsui H.-C.T."/>
            <person name="Winkler M.E."/>
        </authorList>
    </citation>
    <scope>NUCLEOTIDE SEQUENCE</scope>
</reference>
<dbReference type="AlphaFoldDB" id="A0A382HYE7"/>
<feature type="non-terminal residue" evidence="1">
    <location>
        <position position="318"/>
    </location>
</feature>
<protein>
    <submittedName>
        <fullName evidence="1">Uncharacterized protein</fullName>
    </submittedName>
</protein>
<accession>A0A382HYE7</accession>